<evidence type="ECO:0000313" key="11">
    <source>
        <dbReference type="Proteomes" id="UP000244855"/>
    </source>
</evidence>
<dbReference type="Proteomes" id="UP000244855">
    <property type="component" value="Unassembled WGS sequence"/>
</dbReference>
<dbReference type="CDD" id="cd00067">
    <property type="entry name" value="GAL4"/>
    <property type="match status" value="1"/>
</dbReference>
<evidence type="ECO:0000256" key="7">
    <source>
        <dbReference type="ARBA" id="ARBA00023242"/>
    </source>
</evidence>
<keyword evidence="11" id="KW-1185">Reference proteome</keyword>
<proteinExistence type="predicted"/>
<gene>
    <name evidence="10" type="ORF">DM02DRAFT_676109</name>
</gene>
<keyword evidence="4" id="KW-0805">Transcription regulation</keyword>
<evidence type="ECO:0000256" key="6">
    <source>
        <dbReference type="ARBA" id="ARBA00023163"/>
    </source>
</evidence>
<evidence type="ECO:0000256" key="5">
    <source>
        <dbReference type="ARBA" id="ARBA00023125"/>
    </source>
</evidence>
<organism evidence="10 11">
    <name type="scientific">Periconia macrospinosa</name>
    <dbReference type="NCBI Taxonomy" id="97972"/>
    <lineage>
        <taxon>Eukaryota</taxon>
        <taxon>Fungi</taxon>
        <taxon>Dikarya</taxon>
        <taxon>Ascomycota</taxon>
        <taxon>Pezizomycotina</taxon>
        <taxon>Dothideomycetes</taxon>
        <taxon>Pleosporomycetidae</taxon>
        <taxon>Pleosporales</taxon>
        <taxon>Massarineae</taxon>
        <taxon>Periconiaceae</taxon>
        <taxon>Periconia</taxon>
    </lineage>
</organism>
<comment type="subcellular location">
    <subcellularLocation>
        <location evidence="1">Nucleus</location>
    </subcellularLocation>
</comment>
<accession>A0A2V1D8V1</accession>
<evidence type="ECO:0000256" key="4">
    <source>
        <dbReference type="ARBA" id="ARBA00023015"/>
    </source>
</evidence>
<keyword evidence="7" id="KW-0539">Nucleus</keyword>
<dbReference type="GO" id="GO:0008270">
    <property type="term" value="F:zinc ion binding"/>
    <property type="evidence" value="ECO:0007669"/>
    <property type="project" value="InterPro"/>
</dbReference>
<dbReference type="Pfam" id="PF00172">
    <property type="entry name" value="Zn_clus"/>
    <property type="match status" value="1"/>
</dbReference>
<reference evidence="10 11" key="1">
    <citation type="journal article" date="2018" name="Sci. Rep.">
        <title>Comparative genomics provides insights into the lifestyle and reveals functional heterogeneity of dark septate endophytic fungi.</title>
        <authorList>
            <person name="Knapp D.G."/>
            <person name="Nemeth J.B."/>
            <person name="Barry K."/>
            <person name="Hainaut M."/>
            <person name="Henrissat B."/>
            <person name="Johnson J."/>
            <person name="Kuo A."/>
            <person name="Lim J.H.P."/>
            <person name="Lipzen A."/>
            <person name="Nolan M."/>
            <person name="Ohm R.A."/>
            <person name="Tamas L."/>
            <person name="Grigoriev I.V."/>
            <person name="Spatafora J.W."/>
            <person name="Nagy L.G."/>
            <person name="Kovacs G.M."/>
        </authorList>
    </citation>
    <scope>NUCLEOTIDE SEQUENCE [LARGE SCALE GENOMIC DNA]</scope>
    <source>
        <strain evidence="10 11">DSE2036</strain>
    </source>
</reference>
<feature type="compositionally biased region" description="Low complexity" evidence="8">
    <location>
        <begin position="1"/>
        <end position="23"/>
    </location>
</feature>
<evidence type="ECO:0000259" key="9">
    <source>
        <dbReference type="PROSITE" id="PS50048"/>
    </source>
</evidence>
<dbReference type="GO" id="GO:0003677">
    <property type="term" value="F:DNA binding"/>
    <property type="evidence" value="ECO:0007669"/>
    <property type="project" value="UniProtKB-KW"/>
</dbReference>
<dbReference type="Gene3D" id="4.10.240.10">
    <property type="entry name" value="Zn(2)-C6 fungal-type DNA-binding domain"/>
    <property type="match status" value="1"/>
</dbReference>
<feature type="compositionally biased region" description="Basic and acidic residues" evidence="8">
    <location>
        <begin position="82"/>
        <end position="98"/>
    </location>
</feature>
<evidence type="ECO:0000256" key="3">
    <source>
        <dbReference type="ARBA" id="ARBA00022833"/>
    </source>
</evidence>
<keyword evidence="3" id="KW-0862">Zinc</keyword>
<name>A0A2V1D8V1_9PLEO</name>
<evidence type="ECO:0000256" key="1">
    <source>
        <dbReference type="ARBA" id="ARBA00004123"/>
    </source>
</evidence>
<dbReference type="SMART" id="SM00066">
    <property type="entry name" value="GAL4"/>
    <property type="match status" value="1"/>
</dbReference>
<dbReference type="InterPro" id="IPR036864">
    <property type="entry name" value="Zn2-C6_fun-type_DNA-bd_sf"/>
</dbReference>
<dbReference type="InterPro" id="IPR051615">
    <property type="entry name" value="Transcr_Regulatory_Elem"/>
</dbReference>
<dbReference type="InterPro" id="IPR001138">
    <property type="entry name" value="Zn2Cys6_DnaBD"/>
</dbReference>
<feature type="domain" description="Zn(2)-C6 fungal-type" evidence="9">
    <location>
        <begin position="42"/>
        <end position="72"/>
    </location>
</feature>
<keyword evidence="2" id="KW-0479">Metal-binding</keyword>
<dbReference type="SUPFAM" id="SSF57701">
    <property type="entry name" value="Zn2/Cys6 DNA-binding domain"/>
    <property type="match status" value="1"/>
</dbReference>
<dbReference type="PROSITE" id="PS00463">
    <property type="entry name" value="ZN2_CY6_FUNGAL_1"/>
    <property type="match status" value="1"/>
</dbReference>
<dbReference type="AlphaFoldDB" id="A0A2V1D8V1"/>
<feature type="region of interest" description="Disordered" evidence="8">
    <location>
        <begin position="82"/>
        <end position="136"/>
    </location>
</feature>
<evidence type="ECO:0000256" key="8">
    <source>
        <dbReference type="SAM" id="MobiDB-lite"/>
    </source>
</evidence>
<keyword evidence="5" id="KW-0238">DNA-binding</keyword>
<dbReference type="GO" id="GO:0000981">
    <property type="term" value="F:DNA-binding transcription factor activity, RNA polymerase II-specific"/>
    <property type="evidence" value="ECO:0007669"/>
    <property type="project" value="InterPro"/>
</dbReference>
<evidence type="ECO:0000313" key="10">
    <source>
        <dbReference type="EMBL" id="PVH94566.1"/>
    </source>
</evidence>
<sequence>MPRQPKTSTASSSKNNQSSQNVSTRRETMAKNGTSNKPVPQVCRRCHRQKRKCNRGQPKCERCAVAGEPCEYLTEEELEEIRKEKEENRLKRKEEKKGRQAALENNEEQANGDRVEEESDNVALPEGQFMSPEEQHEHLLQLNAAMVITNPPLYDPTLYPPPPPVLSYLARDWNQPLSGVPDAETVNPERIGEALAEFDWYFAQLGEESNPQQPD</sequence>
<feature type="region of interest" description="Disordered" evidence="8">
    <location>
        <begin position="1"/>
        <end position="41"/>
    </location>
</feature>
<dbReference type="EMBL" id="KZ805529">
    <property type="protein sequence ID" value="PVH94566.1"/>
    <property type="molecule type" value="Genomic_DNA"/>
</dbReference>
<dbReference type="GO" id="GO:0005634">
    <property type="term" value="C:nucleus"/>
    <property type="evidence" value="ECO:0007669"/>
    <property type="project" value="UniProtKB-SubCell"/>
</dbReference>
<dbReference type="PANTHER" id="PTHR31313">
    <property type="entry name" value="TY1 ENHANCER ACTIVATOR"/>
    <property type="match status" value="1"/>
</dbReference>
<keyword evidence="6" id="KW-0804">Transcription</keyword>
<protein>
    <recommendedName>
        <fullName evidence="9">Zn(2)-C6 fungal-type domain-containing protein</fullName>
    </recommendedName>
</protein>
<evidence type="ECO:0000256" key="2">
    <source>
        <dbReference type="ARBA" id="ARBA00022723"/>
    </source>
</evidence>
<dbReference type="PANTHER" id="PTHR31313:SF81">
    <property type="entry name" value="TY1 ENHANCER ACTIVATOR"/>
    <property type="match status" value="1"/>
</dbReference>
<dbReference type="PROSITE" id="PS50048">
    <property type="entry name" value="ZN2_CY6_FUNGAL_2"/>
    <property type="match status" value="1"/>
</dbReference>